<proteinExistence type="predicted"/>
<feature type="region of interest" description="Disordered" evidence="1">
    <location>
        <begin position="118"/>
        <end position="154"/>
    </location>
</feature>
<feature type="compositionally biased region" description="Basic and acidic residues" evidence="1">
    <location>
        <begin position="118"/>
        <end position="139"/>
    </location>
</feature>
<protein>
    <submittedName>
        <fullName evidence="2">Uncharacterized protein</fullName>
    </submittedName>
</protein>
<dbReference type="EMBL" id="HBIW01016186">
    <property type="protein sequence ID" value="CAE0698522.1"/>
    <property type="molecule type" value="Transcribed_RNA"/>
</dbReference>
<sequence length="179" mass="19811">MASNDPPIVQAVAVSEIRGADATPLLEAIPAEAVEYSPFATTEAVAADQRRASNPADTRACRDGAGDAVRRANDIGKWEAERERALIADGNRHARVGNQYDARRTPQYREDAAYARKVAEQENEDVGDRDIAYEDRDPYKVGLSDSGEYKAQAPEGEYQVGEYKIADYDCQEYKSVYDK</sequence>
<reference evidence="2" key="1">
    <citation type="submission" date="2021-01" db="EMBL/GenBank/DDBJ databases">
        <authorList>
            <person name="Corre E."/>
            <person name="Pelletier E."/>
            <person name="Niang G."/>
            <person name="Scheremetjew M."/>
            <person name="Finn R."/>
            <person name="Kale V."/>
            <person name="Holt S."/>
            <person name="Cochrane G."/>
            <person name="Meng A."/>
            <person name="Brown T."/>
            <person name="Cohen L."/>
        </authorList>
    </citation>
    <scope>NUCLEOTIDE SEQUENCE</scope>
    <source>
        <strain evidence="2">CCMP1756</strain>
    </source>
</reference>
<accession>A0A7S3ZYV1</accession>
<name>A0A7S3ZYV1_9STRA</name>
<evidence type="ECO:0000313" key="2">
    <source>
        <dbReference type="EMBL" id="CAE0698522.1"/>
    </source>
</evidence>
<organism evidence="2">
    <name type="scientific">Pelagomonas calceolata</name>
    <dbReference type="NCBI Taxonomy" id="35677"/>
    <lineage>
        <taxon>Eukaryota</taxon>
        <taxon>Sar</taxon>
        <taxon>Stramenopiles</taxon>
        <taxon>Ochrophyta</taxon>
        <taxon>Pelagophyceae</taxon>
        <taxon>Pelagomonadales</taxon>
        <taxon>Pelagomonadaceae</taxon>
        <taxon>Pelagomonas</taxon>
    </lineage>
</organism>
<gene>
    <name evidence="2" type="ORF">PCAL00307_LOCUS13958</name>
</gene>
<evidence type="ECO:0000256" key="1">
    <source>
        <dbReference type="SAM" id="MobiDB-lite"/>
    </source>
</evidence>
<dbReference type="AlphaFoldDB" id="A0A7S3ZYV1"/>